<feature type="transmembrane region" description="Helical" evidence="1">
    <location>
        <begin position="6"/>
        <end position="27"/>
    </location>
</feature>
<accession>C8PGR5</accession>
<protein>
    <submittedName>
        <fullName evidence="2">Uncharacterized protein</fullName>
    </submittedName>
</protein>
<keyword evidence="3" id="KW-1185">Reference proteome</keyword>
<dbReference type="Proteomes" id="UP000005709">
    <property type="component" value="Unassembled WGS sequence"/>
</dbReference>
<name>C8PGR5_9BACT</name>
<dbReference type="EMBL" id="ACYG01000019">
    <property type="protein sequence ID" value="EEV18303.1"/>
    <property type="molecule type" value="Genomic_DNA"/>
</dbReference>
<keyword evidence="1" id="KW-0472">Membrane</keyword>
<keyword evidence="1" id="KW-1133">Transmembrane helix</keyword>
<gene>
    <name evidence="2" type="ORF">CAMGR0001_1060</name>
</gene>
<organism evidence="2 3">
    <name type="scientific">Campylobacter gracilis RM3268</name>
    <dbReference type="NCBI Taxonomy" id="553220"/>
    <lineage>
        <taxon>Bacteria</taxon>
        <taxon>Pseudomonadati</taxon>
        <taxon>Campylobacterota</taxon>
        <taxon>Epsilonproteobacteria</taxon>
        <taxon>Campylobacterales</taxon>
        <taxon>Campylobacteraceae</taxon>
        <taxon>Campylobacter</taxon>
    </lineage>
</organism>
<dbReference type="AlphaFoldDB" id="C8PGR5"/>
<keyword evidence="1" id="KW-0812">Transmembrane</keyword>
<evidence type="ECO:0000313" key="3">
    <source>
        <dbReference type="Proteomes" id="UP000005709"/>
    </source>
</evidence>
<proteinExistence type="predicted"/>
<comment type="caution">
    <text evidence="2">The sequence shown here is derived from an EMBL/GenBank/DDBJ whole genome shotgun (WGS) entry which is preliminary data.</text>
</comment>
<sequence>MLNLPLKFYSVLAKFTDIFLISAAFYAPRRRKRKSGF</sequence>
<evidence type="ECO:0000313" key="2">
    <source>
        <dbReference type="EMBL" id="EEV18303.1"/>
    </source>
</evidence>
<evidence type="ECO:0000256" key="1">
    <source>
        <dbReference type="SAM" id="Phobius"/>
    </source>
</evidence>
<reference evidence="2 3" key="1">
    <citation type="submission" date="2009-07" db="EMBL/GenBank/DDBJ databases">
        <authorList>
            <person name="Madupu R."/>
            <person name="Sebastian Y."/>
            <person name="Durkin A.S."/>
            <person name="Torralba M."/>
            <person name="Methe B."/>
            <person name="Sutton G.G."/>
            <person name="Strausberg R.L."/>
            <person name="Nelson K.E."/>
        </authorList>
    </citation>
    <scope>NUCLEOTIDE SEQUENCE [LARGE SCALE GENOMIC DNA]</scope>
    <source>
        <strain evidence="2 3">RM3268</strain>
    </source>
</reference>